<dbReference type="KEGG" id="sqz:FQU76_26905"/>
<feature type="region of interest" description="Disordered" evidence="1">
    <location>
        <begin position="1"/>
        <end position="32"/>
    </location>
</feature>
<reference evidence="2 3" key="1">
    <citation type="submission" date="2019-07" db="EMBL/GenBank/DDBJ databases">
        <authorList>
            <person name="Zhu P."/>
        </authorList>
    </citation>
    <scope>NUCLEOTIDE SEQUENCE [LARGE SCALE GENOMIC DNA]</scope>
    <source>
        <strain evidence="2 3">SSL-25</strain>
    </source>
</reference>
<feature type="region of interest" description="Disordered" evidence="1">
    <location>
        <begin position="56"/>
        <end position="78"/>
    </location>
</feature>
<proteinExistence type="predicted"/>
<gene>
    <name evidence="2" type="ORF">FQU76_26905</name>
</gene>
<dbReference type="RefSeq" id="WP_146482843.1">
    <property type="nucleotide sequence ID" value="NZ_CP042266.1"/>
</dbReference>
<dbReference type="EMBL" id="CP042266">
    <property type="protein sequence ID" value="QDY79556.1"/>
    <property type="molecule type" value="Genomic_DNA"/>
</dbReference>
<accession>A0A5B8JDV3</accession>
<evidence type="ECO:0000313" key="2">
    <source>
        <dbReference type="EMBL" id="QDY79556.1"/>
    </source>
</evidence>
<protein>
    <submittedName>
        <fullName evidence="2">Uncharacterized protein</fullName>
    </submittedName>
</protein>
<name>A0A5B8JDV3_9ACTN</name>
<evidence type="ECO:0000256" key="1">
    <source>
        <dbReference type="SAM" id="MobiDB-lite"/>
    </source>
</evidence>
<organism evidence="2 3">
    <name type="scientific">Streptomyces qinzhouensis</name>
    <dbReference type="NCBI Taxonomy" id="2599401"/>
    <lineage>
        <taxon>Bacteria</taxon>
        <taxon>Bacillati</taxon>
        <taxon>Actinomycetota</taxon>
        <taxon>Actinomycetes</taxon>
        <taxon>Kitasatosporales</taxon>
        <taxon>Streptomycetaceae</taxon>
        <taxon>Streptomyces</taxon>
    </lineage>
</organism>
<dbReference type="AlphaFoldDB" id="A0A5B8JDV3"/>
<dbReference type="InterPro" id="IPR013785">
    <property type="entry name" value="Aldolase_TIM"/>
</dbReference>
<evidence type="ECO:0000313" key="3">
    <source>
        <dbReference type="Proteomes" id="UP000320580"/>
    </source>
</evidence>
<sequence>MNRAPNARRAARPSVLPERFASGAPLNGIDGDHLYTHGARGYTDYPRHAEALAEARAGTPAAVRPGRPARGGAVPAHE</sequence>
<dbReference type="Gene3D" id="3.20.20.70">
    <property type="entry name" value="Aldolase class I"/>
    <property type="match status" value="1"/>
</dbReference>
<keyword evidence="3" id="KW-1185">Reference proteome</keyword>
<dbReference type="Proteomes" id="UP000320580">
    <property type="component" value="Chromosome"/>
</dbReference>